<evidence type="ECO:0000313" key="1">
    <source>
        <dbReference type="EMBL" id="OQS32811.1"/>
    </source>
</evidence>
<sequence length="170" mass="18435">MSFEVVNVVRWAIEFLQSGGVGAVQYGGGAAGWRDGLGASGRIEAQRVNDALVALPPAQLLAMLAKVHADDIRQGPPVWKDLCSFFRASCPEAFERFGPEAGAWLVRKWMRRDDGSWREFARLFGGSPPTASKFFEAVVAPVLDGWFIAAKGELEVVIEQVFAGELPIAA</sequence>
<name>A0A1W0CDQ6_9NEIS</name>
<evidence type="ECO:0000313" key="2">
    <source>
        <dbReference type="Proteomes" id="UP000192721"/>
    </source>
</evidence>
<accession>A0A1W0CDQ6</accession>
<gene>
    <name evidence="1" type="ORF">B0T45_21145</name>
</gene>
<comment type="caution">
    <text evidence="1">The sequence shown here is derived from an EMBL/GenBank/DDBJ whole genome shotgun (WGS) entry which is preliminary data.</text>
</comment>
<dbReference type="RefSeq" id="WP_081556838.1">
    <property type="nucleotide sequence ID" value="NZ_MUKV01000043.1"/>
</dbReference>
<dbReference type="Proteomes" id="UP000192721">
    <property type="component" value="Unassembled WGS sequence"/>
</dbReference>
<dbReference type="EMBL" id="MUKV01000043">
    <property type="protein sequence ID" value="OQS32811.1"/>
    <property type="molecule type" value="Genomic_DNA"/>
</dbReference>
<protein>
    <submittedName>
        <fullName evidence="1">Uncharacterized protein</fullName>
    </submittedName>
</protein>
<proteinExistence type="predicted"/>
<dbReference type="AlphaFoldDB" id="A0A1W0CDQ6"/>
<organism evidence="1 2">
    <name type="scientific">Chromobacterium haemolyticum</name>
    <dbReference type="NCBI Taxonomy" id="394935"/>
    <lineage>
        <taxon>Bacteria</taxon>
        <taxon>Pseudomonadati</taxon>
        <taxon>Pseudomonadota</taxon>
        <taxon>Betaproteobacteria</taxon>
        <taxon>Neisseriales</taxon>
        <taxon>Chromobacteriaceae</taxon>
        <taxon>Chromobacterium</taxon>
    </lineage>
</organism>
<reference evidence="1 2" key="1">
    <citation type="submission" date="2017-02" db="EMBL/GenBank/DDBJ databases">
        <title>Chromobacterium haemolyticum H5244.</title>
        <authorList>
            <person name="Gulvik C.A."/>
        </authorList>
    </citation>
    <scope>NUCLEOTIDE SEQUENCE [LARGE SCALE GENOMIC DNA]</scope>
    <source>
        <strain evidence="1 2">H5244</strain>
    </source>
</reference>